<keyword evidence="1" id="KW-0812">Transmembrane</keyword>
<name>A0A2S3ZXP6_ARTGL</name>
<keyword evidence="3" id="KW-1185">Reference proteome</keyword>
<feature type="transmembrane region" description="Helical" evidence="1">
    <location>
        <begin position="43"/>
        <end position="62"/>
    </location>
</feature>
<keyword evidence="1" id="KW-0472">Membrane</keyword>
<accession>A0A2S3ZXP6</accession>
<proteinExistence type="predicted"/>
<dbReference type="EMBL" id="PPXC01000005">
    <property type="protein sequence ID" value="POH74045.1"/>
    <property type="molecule type" value="Genomic_DNA"/>
</dbReference>
<protein>
    <recommendedName>
        <fullName evidence="4">DUF2530 domain-containing protein</fullName>
    </recommendedName>
</protein>
<evidence type="ECO:0000256" key="1">
    <source>
        <dbReference type="SAM" id="Phobius"/>
    </source>
</evidence>
<gene>
    <name evidence="2" type="ORF">CVS27_08725</name>
</gene>
<dbReference type="Proteomes" id="UP000237061">
    <property type="component" value="Unassembled WGS sequence"/>
</dbReference>
<reference evidence="2 3" key="1">
    <citation type="submission" date="2018-01" db="EMBL/GenBank/DDBJ databases">
        <title>Arthrobacter sp. nov., from glaciers in China.</title>
        <authorList>
            <person name="Liu Q."/>
            <person name="Xin Y.-H."/>
        </authorList>
    </citation>
    <scope>NUCLEOTIDE SEQUENCE [LARGE SCALE GENOMIC DNA]</scope>
    <source>
        <strain evidence="2 3">HLT2-12-2</strain>
    </source>
</reference>
<comment type="caution">
    <text evidence="2">The sequence shown here is derived from an EMBL/GenBank/DDBJ whole genome shotgun (WGS) entry which is preliminary data.</text>
</comment>
<keyword evidence="1" id="KW-1133">Transmembrane helix</keyword>
<evidence type="ECO:0000313" key="2">
    <source>
        <dbReference type="EMBL" id="POH74045.1"/>
    </source>
</evidence>
<organism evidence="2 3">
    <name type="scientific">Arthrobacter glacialis</name>
    <dbReference type="NCBI Taxonomy" id="1664"/>
    <lineage>
        <taxon>Bacteria</taxon>
        <taxon>Bacillati</taxon>
        <taxon>Actinomycetota</taxon>
        <taxon>Actinomycetes</taxon>
        <taxon>Micrococcales</taxon>
        <taxon>Micrococcaceae</taxon>
        <taxon>Arthrobacter</taxon>
    </lineage>
</organism>
<evidence type="ECO:0008006" key="4">
    <source>
        <dbReference type="Google" id="ProtNLM"/>
    </source>
</evidence>
<sequence>MHIPTSKQKSAEDFDIIIGFLGFWAVVLFAVTVWLEITGEPALMWALGLLLVCLGLWGMIRLRRKLPARRGRRPQ</sequence>
<feature type="transmembrane region" description="Helical" evidence="1">
    <location>
        <begin position="16"/>
        <end position="37"/>
    </location>
</feature>
<evidence type="ECO:0000313" key="3">
    <source>
        <dbReference type="Proteomes" id="UP000237061"/>
    </source>
</evidence>
<dbReference type="OrthoDB" id="5020322at2"/>
<dbReference type="AlphaFoldDB" id="A0A2S3ZXP6"/>